<feature type="repeat" description="RCC1" evidence="5">
    <location>
        <begin position="156"/>
        <end position="208"/>
    </location>
</feature>
<dbReference type="GeneID" id="112919655"/>
<feature type="domain" description="HECT" evidence="7">
    <location>
        <begin position="664"/>
        <end position="986"/>
    </location>
</feature>
<evidence type="ECO:0000256" key="6">
    <source>
        <dbReference type="SAM" id="MobiDB-lite"/>
    </source>
</evidence>
<dbReference type="InterPro" id="IPR000408">
    <property type="entry name" value="Reg_chr_condens"/>
</dbReference>
<dbReference type="Proteomes" id="UP001652641">
    <property type="component" value="Chromosome 4"/>
</dbReference>
<evidence type="ECO:0000313" key="8">
    <source>
        <dbReference type="Proteomes" id="UP001652641"/>
    </source>
</evidence>
<dbReference type="Gene3D" id="2.130.10.30">
    <property type="entry name" value="Regulator of chromosome condensation 1/beta-lactamase-inhibitor protein II"/>
    <property type="match status" value="1"/>
</dbReference>
<keyword evidence="3 4" id="KW-0833">Ubl conjugation pathway</keyword>
<name>A0ABM5A8C8_VULVU</name>
<dbReference type="SMART" id="SM00119">
    <property type="entry name" value="HECTc"/>
    <property type="match status" value="1"/>
</dbReference>
<dbReference type="PRINTS" id="PR00633">
    <property type="entry name" value="RCCNDNSATION"/>
</dbReference>
<keyword evidence="1" id="KW-0808">Transferase</keyword>
<dbReference type="InterPro" id="IPR009091">
    <property type="entry name" value="RCC1/BLIP-II"/>
</dbReference>
<dbReference type="InterPro" id="IPR051709">
    <property type="entry name" value="Ub-ligase/GTPase-reg"/>
</dbReference>
<dbReference type="Gene3D" id="3.30.2160.10">
    <property type="entry name" value="Hect, E3 ligase catalytic domain"/>
    <property type="match status" value="1"/>
</dbReference>
<dbReference type="PROSITE" id="PS50012">
    <property type="entry name" value="RCC1_3"/>
    <property type="match status" value="4"/>
</dbReference>
<dbReference type="PANTHER" id="PTHR45622">
    <property type="entry name" value="UBIQUITIN-PROTEIN LIGASE E3A-RELATED"/>
    <property type="match status" value="1"/>
</dbReference>
<dbReference type="Pfam" id="PF25390">
    <property type="entry name" value="WD40_RLD"/>
    <property type="match status" value="1"/>
</dbReference>
<dbReference type="PROSITE" id="PS00626">
    <property type="entry name" value="RCC1_2"/>
    <property type="match status" value="2"/>
</dbReference>
<dbReference type="PANTHER" id="PTHR45622:SF7">
    <property type="entry name" value="E3 ISG15--PROTEIN LIGASE HERC5"/>
    <property type="match status" value="1"/>
</dbReference>
<dbReference type="Pfam" id="PF00632">
    <property type="entry name" value="HECT"/>
    <property type="match status" value="1"/>
</dbReference>
<dbReference type="Gene3D" id="3.30.2410.10">
    <property type="entry name" value="Hect, E3 ligase catalytic domain"/>
    <property type="match status" value="1"/>
</dbReference>
<accession>A0ABM5A8C8</accession>
<gene>
    <name evidence="9" type="primary">HERC5</name>
</gene>
<protein>
    <submittedName>
        <fullName evidence="9">E3 ISG15--protein ligase HERC5 isoform X2</fullName>
    </submittedName>
</protein>
<dbReference type="SUPFAM" id="SSF50985">
    <property type="entry name" value="RCC1/BLIP-II"/>
    <property type="match status" value="1"/>
</dbReference>
<proteinExistence type="predicted"/>
<evidence type="ECO:0000259" key="7">
    <source>
        <dbReference type="PROSITE" id="PS50237"/>
    </source>
</evidence>
<evidence type="ECO:0000256" key="3">
    <source>
        <dbReference type="ARBA" id="ARBA00022786"/>
    </source>
</evidence>
<evidence type="ECO:0000256" key="1">
    <source>
        <dbReference type="ARBA" id="ARBA00022679"/>
    </source>
</evidence>
<keyword evidence="8" id="KW-1185">Reference proteome</keyword>
<evidence type="ECO:0000256" key="2">
    <source>
        <dbReference type="ARBA" id="ARBA00022737"/>
    </source>
</evidence>
<dbReference type="InterPro" id="IPR058923">
    <property type="entry name" value="RCC1-like_dom"/>
</dbReference>
<feature type="repeat" description="RCC1" evidence="5">
    <location>
        <begin position="261"/>
        <end position="312"/>
    </location>
</feature>
<dbReference type="CDD" id="cd00078">
    <property type="entry name" value="HECTc"/>
    <property type="match status" value="1"/>
</dbReference>
<dbReference type="Gene3D" id="3.90.1750.10">
    <property type="entry name" value="Hect, E3 ligase catalytic domains"/>
    <property type="match status" value="1"/>
</dbReference>
<organism evidence="8 9">
    <name type="scientific">Vulpes vulpes</name>
    <name type="common">Red fox</name>
    <dbReference type="NCBI Taxonomy" id="9627"/>
    <lineage>
        <taxon>Eukaryota</taxon>
        <taxon>Metazoa</taxon>
        <taxon>Chordata</taxon>
        <taxon>Craniata</taxon>
        <taxon>Vertebrata</taxon>
        <taxon>Euteleostomi</taxon>
        <taxon>Mammalia</taxon>
        <taxon>Eutheria</taxon>
        <taxon>Laurasiatheria</taxon>
        <taxon>Carnivora</taxon>
        <taxon>Caniformia</taxon>
        <taxon>Canidae</taxon>
        <taxon>Vulpes</taxon>
    </lineage>
</organism>
<feature type="repeat" description="RCC1" evidence="5">
    <location>
        <begin position="209"/>
        <end position="260"/>
    </location>
</feature>
<feature type="compositionally biased region" description="Basic residues" evidence="6">
    <location>
        <begin position="1"/>
        <end position="11"/>
    </location>
</feature>
<dbReference type="InterPro" id="IPR000569">
    <property type="entry name" value="HECT_dom"/>
</dbReference>
<dbReference type="RefSeq" id="XP_072611048.1">
    <property type="nucleotide sequence ID" value="XM_072754947.1"/>
</dbReference>
<dbReference type="SUPFAM" id="SSF56204">
    <property type="entry name" value="Hect, E3 ligase catalytic domain"/>
    <property type="match status" value="1"/>
</dbReference>
<evidence type="ECO:0000313" key="9">
    <source>
        <dbReference type="RefSeq" id="XP_072611048.1"/>
    </source>
</evidence>
<dbReference type="PROSITE" id="PS50237">
    <property type="entry name" value="HECT"/>
    <property type="match status" value="1"/>
</dbReference>
<feature type="active site" description="Glycyl thioester intermediate" evidence="4">
    <location>
        <position position="956"/>
    </location>
</feature>
<feature type="repeat" description="RCC1" evidence="5">
    <location>
        <begin position="314"/>
        <end position="376"/>
    </location>
</feature>
<evidence type="ECO:0000256" key="5">
    <source>
        <dbReference type="PROSITE-ProRule" id="PRU00235"/>
    </source>
</evidence>
<dbReference type="GO" id="GO:0016874">
    <property type="term" value="F:ligase activity"/>
    <property type="evidence" value="ECO:0007669"/>
    <property type="project" value="UniProtKB-KW"/>
</dbReference>
<sequence>MERRPPRRARGGARPAPGPLPAPRRPAEPPGTQLWLFPSAAGLRRALPPRAEATRQMCCTRGRLVVLERGGAGVEVHQLPAGSDVRKPKCIKLGKKMKIHSVDQGAEHMLILSSDGKPFEYNYSIEHARFQCILQEKSIIQITCGDYHSLALSKGGELFAWGQNLHGQLGVGRLFISIPTPQLVEHLSGVPLVQISAGKAHSMALSMSGNVYSWGRNDLGQLGLGHTNGEDFPSLIEALDNQKVEFLACGGSHTALLTKDGLVFTFGAGKYGQLGHNSTQNELRPRLVTELAGNRVTQVACGRWHTLAYVSDLGKVFSFGSGKEGQLGNGGTHNQLIPLPMKLPSNEELKFESRTSEKELIMIAGGNQSILLWMGKKNPYVNLRRRIPTLNEGTIKRWIADVGTKQWQNTKREIREIFSSPACLIGSFLKERIAAETMLIHLDLNKARNDFKELTQKDWIANMITTSLKDNLLKNLPFHSPHQEALEIFFLLPECPMMHDYNNWESLVVPFAEAICAMSDQSLGVLEEYWASLQEAAFIRLVQMFKRAVTAQLHYWTESSENNYHVKALLEILKKLHRVNQAKCQLPENIFKVNELTHWLDFYGDAYRRSSWKVNSEKKFRACMRLAGIMEQGGSELALLPTFNLTVRRSHLIEDVLNHLNQFENEDLRRELMVSFSGEIGHDSGGVKVEFFHCLFEEMTRPEYGMFTYPEDASYMWFPVTPKFEKKRYFFFGILCGLSLFNFNVANIPFPLALFKKLLDQTPSLEDLKELSPVLGKSLQTLLDDEGDDFGEVFLIYFNVHWDKNDVDLIPNGSGIIVDQTNKRDYVSKYVNYIFNISVKAVYEEFQRGFYKVCDKDIIEFFHPEELKDVVIGNTDYDWETFEKNAHYEEGYDNSHPTIVMFWKALHKLTLEEKKKFLVFLTGTDRIQVKGLKNMKITFCCPENVNEKDPIRAQTCISVLYLPKYSTMERVEEALQVAINNSRGFG</sequence>
<feature type="region of interest" description="Disordered" evidence="6">
    <location>
        <begin position="1"/>
        <end position="31"/>
    </location>
</feature>
<evidence type="ECO:0000256" key="4">
    <source>
        <dbReference type="PROSITE-ProRule" id="PRU00104"/>
    </source>
</evidence>
<keyword evidence="2" id="KW-0677">Repeat</keyword>
<reference evidence="9" key="1">
    <citation type="submission" date="2025-08" db="UniProtKB">
        <authorList>
            <consortium name="RefSeq"/>
        </authorList>
    </citation>
    <scope>IDENTIFICATION</scope>
    <source>
        <tissue evidence="9">Cell line</tissue>
    </source>
</reference>
<keyword evidence="9" id="KW-0436">Ligase</keyword>
<dbReference type="InterPro" id="IPR035983">
    <property type="entry name" value="Hect_E3_ubiquitin_ligase"/>
</dbReference>